<keyword evidence="1" id="KW-0472">Membrane</keyword>
<organism evidence="2 3">
    <name type="scientific">Streptomyces enissocaesilis</name>
    <dbReference type="NCBI Taxonomy" id="332589"/>
    <lineage>
        <taxon>Bacteria</taxon>
        <taxon>Bacillati</taxon>
        <taxon>Actinomycetota</taxon>
        <taxon>Actinomycetes</taxon>
        <taxon>Kitasatosporales</taxon>
        <taxon>Streptomycetaceae</taxon>
        <taxon>Streptomyces</taxon>
        <taxon>Streptomyces rochei group</taxon>
    </lineage>
</organism>
<name>A0ABN3XQV4_9ACTN</name>
<evidence type="ECO:0000313" key="3">
    <source>
        <dbReference type="Proteomes" id="UP001500403"/>
    </source>
</evidence>
<feature type="transmembrane region" description="Helical" evidence="1">
    <location>
        <begin position="25"/>
        <end position="44"/>
    </location>
</feature>
<dbReference type="Proteomes" id="UP001500403">
    <property type="component" value="Unassembled WGS sequence"/>
</dbReference>
<protein>
    <submittedName>
        <fullName evidence="2">Uncharacterized protein</fullName>
    </submittedName>
</protein>
<dbReference type="EMBL" id="BAAAUD010000115">
    <property type="protein sequence ID" value="GAA2974528.1"/>
    <property type="molecule type" value="Genomic_DNA"/>
</dbReference>
<accession>A0ABN3XQV4</accession>
<evidence type="ECO:0000313" key="2">
    <source>
        <dbReference type="EMBL" id="GAA2974528.1"/>
    </source>
</evidence>
<reference evidence="2 3" key="1">
    <citation type="journal article" date="2019" name="Int. J. Syst. Evol. Microbiol.">
        <title>The Global Catalogue of Microorganisms (GCM) 10K type strain sequencing project: providing services to taxonomists for standard genome sequencing and annotation.</title>
        <authorList>
            <consortium name="The Broad Institute Genomics Platform"/>
            <consortium name="The Broad Institute Genome Sequencing Center for Infectious Disease"/>
            <person name="Wu L."/>
            <person name="Ma J."/>
        </authorList>
    </citation>
    <scope>NUCLEOTIDE SEQUENCE [LARGE SCALE GENOMIC DNA]</scope>
    <source>
        <strain evidence="2 3">JCM 9088</strain>
    </source>
</reference>
<evidence type="ECO:0000256" key="1">
    <source>
        <dbReference type="SAM" id="Phobius"/>
    </source>
</evidence>
<keyword evidence="3" id="KW-1185">Reference proteome</keyword>
<gene>
    <name evidence="2" type="ORF">GCM10010446_68460</name>
</gene>
<keyword evidence="1" id="KW-0812">Transmembrane</keyword>
<dbReference type="RefSeq" id="WP_344500923.1">
    <property type="nucleotide sequence ID" value="NZ_BAAAUD010000115.1"/>
</dbReference>
<keyword evidence="1" id="KW-1133">Transmembrane helix</keyword>
<sequence length="56" mass="6150">MTLFLVLVIAALVLGFIGVLIEGLFSLLIIGIAVFVAALVYLGLHMRRSGRRRPLR</sequence>
<proteinExistence type="predicted"/>
<comment type="caution">
    <text evidence="2">The sequence shown here is derived from an EMBL/GenBank/DDBJ whole genome shotgun (WGS) entry which is preliminary data.</text>
</comment>